<dbReference type="Gene3D" id="1.20.120.1080">
    <property type="match status" value="1"/>
</dbReference>
<dbReference type="Pfam" id="PF26026">
    <property type="entry name" value="RNA_hel_CTD"/>
    <property type="match status" value="1"/>
</dbReference>
<evidence type="ECO:0000313" key="10">
    <source>
        <dbReference type="Proteomes" id="UP000002036"/>
    </source>
</evidence>
<dbReference type="Pfam" id="PF00271">
    <property type="entry name" value="Helicase_C"/>
    <property type="match status" value="1"/>
</dbReference>
<accession>C5DFI3</accession>
<dbReference type="CDD" id="cd18791">
    <property type="entry name" value="SF2_C_RHA"/>
    <property type="match status" value="1"/>
</dbReference>
<dbReference type="OMA" id="KVEYEMK"/>
<dbReference type="InterPro" id="IPR011545">
    <property type="entry name" value="DEAD/DEAH_box_helicase_dom"/>
</dbReference>
<dbReference type="InterPro" id="IPR007502">
    <property type="entry name" value="Helicase-assoc_dom"/>
</dbReference>
<dbReference type="PROSITE" id="PS51192">
    <property type="entry name" value="HELICASE_ATP_BIND_1"/>
    <property type="match status" value="1"/>
</dbReference>
<dbReference type="GO" id="GO:0003723">
    <property type="term" value="F:RNA binding"/>
    <property type="evidence" value="ECO:0007669"/>
    <property type="project" value="TreeGrafter"/>
</dbReference>
<dbReference type="CDD" id="cd23827">
    <property type="entry name" value="RWD_YLR419W-like"/>
    <property type="match status" value="1"/>
</dbReference>
<feature type="domain" description="Helicase ATP-binding" evidence="7">
    <location>
        <begin position="602"/>
        <end position="770"/>
    </location>
</feature>
<reference evidence="9 10" key="1">
    <citation type="journal article" date="2009" name="Genome Res.">
        <title>Comparative genomics of protoploid Saccharomycetaceae.</title>
        <authorList>
            <consortium name="The Genolevures Consortium"/>
            <person name="Souciet J.-L."/>
            <person name="Dujon B."/>
            <person name="Gaillardin C."/>
            <person name="Johnston M."/>
            <person name="Baret P.V."/>
            <person name="Cliften P."/>
            <person name="Sherman D.J."/>
            <person name="Weissenbach J."/>
            <person name="Westhof E."/>
            <person name="Wincker P."/>
            <person name="Jubin C."/>
            <person name="Poulain J."/>
            <person name="Barbe V."/>
            <person name="Segurens B."/>
            <person name="Artiguenave F."/>
            <person name="Anthouard V."/>
            <person name="Vacherie B."/>
            <person name="Val M.-E."/>
            <person name="Fulton R.S."/>
            <person name="Minx P."/>
            <person name="Wilson R."/>
            <person name="Durrens P."/>
            <person name="Jean G."/>
            <person name="Marck C."/>
            <person name="Martin T."/>
            <person name="Nikolski M."/>
            <person name="Rolland T."/>
            <person name="Seret M.-L."/>
            <person name="Casaregola S."/>
            <person name="Despons L."/>
            <person name="Fairhead C."/>
            <person name="Fischer G."/>
            <person name="Lafontaine I."/>
            <person name="Leh V."/>
            <person name="Lemaire M."/>
            <person name="de Montigny J."/>
            <person name="Neuveglise C."/>
            <person name="Thierry A."/>
            <person name="Blanc-Lenfle I."/>
            <person name="Bleykasten C."/>
            <person name="Diffels J."/>
            <person name="Fritsch E."/>
            <person name="Frangeul L."/>
            <person name="Goeffon A."/>
            <person name="Jauniaux N."/>
            <person name="Kachouri-Lafond R."/>
            <person name="Payen C."/>
            <person name="Potier S."/>
            <person name="Pribylova L."/>
            <person name="Ozanne C."/>
            <person name="Richard G.-F."/>
            <person name="Sacerdot C."/>
            <person name="Straub M.-L."/>
            <person name="Talla E."/>
        </authorList>
    </citation>
    <scope>NUCLEOTIDE SEQUENCE [LARGE SCALE GENOMIC DNA]</scope>
    <source>
        <strain evidence="10">ATCC 56472 / CBS 6340 / NRRL Y-8284</strain>
    </source>
</reference>
<dbReference type="GeneID" id="8295621"/>
<dbReference type="InParanoid" id="C5DFI3"/>
<feature type="compositionally biased region" description="Basic and acidic residues" evidence="5">
    <location>
        <begin position="28"/>
        <end position="38"/>
    </location>
</feature>
<dbReference type="CDD" id="cd17917">
    <property type="entry name" value="DEXHc_RHA-like"/>
    <property type="match status" value="1"/>
</dbReference>
<keyword evidence="3" id="KW-0347">Helicase</keyword>
<dbReference type="GO" id="GO:0005524">
    <property type="term" value="F:ATP binding"/>
    <property type="evidence" value="ECO:0007669"/>
    <property type="project" value="UniProtKB-KW"/>
</dbReference>
<dbReference type="SMART" id="SM00591">
    <property type="entry name" value="RWD"/>
    <property type="match status" value="1"/>
</dbReference>
<feature type="domain" description="Helicase C-terminal" evidence="8">
    <location>
        <begin position="834"/>
        <end position="1008"/>
    </location>
</feature>
<dbReference type="Gene3D" id="3.40.50.300">
    <property type="entry name" value="P-loop containing nucleotide triphosphate hydrolases"/>
    <property type="match status" value="2"/>
</dbReference>
<dbReference type="STRING" id="559295.C5DFI3"/>
<dbReference type="Pfam" id="PF00270">
    <property type="entry name" value="DEAD"/>
    <property type="match status" value="1"/>
</dbReference>
<keyword evidence="10" id="KW-1185">Reference proteome</keyword>
<feature type="region of interest" description="Disordered" evidence="5">
    <location>
        <begin position="530"/>
        <end position="561"/>
    </location>
</feature>
<evidence type="ECO:0000256" key="5">
    <source>
        <dbReference type="SAM" id="MobiDB-lite"/>
    </source>
</evidence>
<dbReference type="EMBL" id="CU928168">
    <property type="protein sequence ID" value="CAR22938.1"/>
    <property type="molecule type" value="Genomic_DNA"/>
</dbReference>
<keyword evidence="4" id="KW-0067">ATP-binding</keyword>
<dbReference type="CDD" id="cd14271">
    <property type="entry name" value="UBA_YLR419W_like"/>
    <property type="match status" value="1"/>
</dbReference>
<dbReference type="HOGENOM" id="CLU_001832_4_0_1"/>
<gene>
    <name evidence="9" type="ordered locus">KLTH0D15334g</name>
</gene>
<dbReference type="RefSeq" id="XP_002553376.1">
    <property type="nucleotide sequence ID" value="XM_002553330.1"/>
</dbReference>
<dbReference type="InterPro" id="IPR016135">
    <property type="entry name" value="UBQ-conjugating_enzyme/RWD"/>
</dbReference>
<evidence type="ECO:0000256" key="1">
    <source>
        <dbReference type="ARBA" id="ARBA00022741"/>
    </source>
</evidence>
<evidence type="ECO:0000256" key="4">
    <source>
        <dbReference type="ARBA" id="ARBA00022840"/>
    </source>
</evidence>
<dbReference type="InterPro" id="IPR027417">
    <property type="entry name" value="P-loop_NTPase"/>
</dbReference>
<dbReference type="SMART" id="SM00490">
    <property type="entry name" value="HELICc"/>
    <property type="match status" value="1"/>
</dbReference>
<dbReference type="GO" id="GO:0016787">
    <property type="term" value="F:hydrolase activity"/>
    <property type="evidence" value="ECO:0007669"/>
    <property type="project" value="UniProtKB-KW"/>
</dbReference>
<name>C5DFI3_LACTC</name>
<keyword evidence="2" id="KW-0378">Hydrolase</keyword>
<dbReference type="GO" id="GO:0004386">
    <property type="term" value="F:helicase activity"/>
    <property type="evidence" value="ECO:0007669"/>
    <property type="project" value="UniProtKB-KW"/>
</dbReference>
<dbReference type="Proteomes" id="UP000002036">
    <property type="component" value="Chromosome D"/>
</dbReference>
<protein>
    <submittedName>
        <fullName evidence="9">KLTH0D15334p</fullName>
    </submittedName>
</protein>
<evidence type="ECO:0000256" key="3">
    <source>
        <dbReference type="ARBA" id="ARBA00022806"/>
    </source>
</evidence>
<dbReference type="KEGG" id="lth:KLTH0D15334g"/>
<keyword evidence="1" id="KW-0547">Nucleotide-binding</keyword>
<dbReference type="Pfam" id="PF05773">
    <property type="entry name" value="RWD"/>
    <property type="match status" value="1"/>
</dbReference>
<proteinExistence type="predicted"/>
<sequence length="1420" mass="159636">MAKKPSKTPPAPVAVEPVTKNKRGKKGARVETEEEKKARLANRAKVTSTSSWTGKLPHTLLHENCQKRKWNKVEYDMKKIGDTGMLAIAVLSFTDPKTKETLTVRMNDPTYDKKSGKGILTPQETPMEARHMAATVALCRIASNSNMHMTLPPNHRKLWYDLVDFRKKLLKENPGLAPRLFDPEPFKTLVADRKHKEVKEKERATKQQQAEKIQKAPTVITSVSAKSAPAAKNIVLKKRNAGPFDKRIIRFPQKVWDNATFVDFKESSRNLIELSLKSHIDWSSKKYEGNDDRQLLKNKLVSLGFREPHVKEALLYKDPLSFLLFNLPEDDLPSFFQKRQEDTKMRIEIASLPLKTQNMVSRLMESGVSYAEALYALECNNFDESEAAGKLTAKLSAQPQEPVSEISPEESMDIWTQELESLQSIYTQSIEVLNEEKTCYTIKLIDEFSLKLKVYKTKNYPCSLPGLVVSTFDKKLKLPNYIKQIILTKLIDYISESGLLGDMLIYHAYEWLQENIAGIIDNPGSLLPESTANRHGVDRDGATRTGKGKSRKGKGAVSRPLTSNEIEKLKSDYRERTCSKRFASMMKQRSQLPAWKIQDAIVDLIRNNDVVLITGETGSGKSTQVVQFVLDYLMSKEDDFGNTKIICTQPRRISAIGLAERVSEERCTDCGTEVGYMIRGVNKTKPSTRIKFMTTGVLVRILQSSRDFLANTIVFIDEVHERSIDTDLIVILLKNLKGKVPGLKIVLMSATVNVDIFKKYFGQLGSCHIEGRTFPIQDHYLEEILETLDFKIKRRNNGYNDFQDDDEMNENGSNELKPGADSNFFRSGQINYDLISSLTVHIHEKLNLEGNDGSIVIFLPGVGEINTCCRNIKSSRESQNFVVLPLHSALTPDAQKSVFKRFPGKRKIVVSTNIAETSITIDDCVATIDSGRVKTMFYDAKTNTTRLVETFVSKAEAKQRRGRAGRVRAGHSYKLFSKTRYEEMPAQPTAEIKRVPLESLYLSVKSMGIKDVVAFLGSGLDPPPLDALKKSEQLLTTSGLLSEEDNLLTELGKFIGLMPVMDHKHGKLLIYSIIFGCTDFGVNTVAVLSIGGSPFIVTQENRDEIKKICQQYSSSGDLLAYVEVVRRYLSLEDGASRRKFMGENHLSFNKMKEITSSRAQLLSILKDIGFVPMSYSMGSSDYLNRNGNNTEIIKCILTGAFYPQVARIQHPDQKFINTSAGAIEKDPEARMIKYWIRNEEYINQLYGLAKDSEVTNTSLPATQAFLHPSSIFFSTKNDDVSELAGLHEMLSSEKPEKGGSGQNVLKASFAVFNSSHSTNKLYLRDITPTSTLALLLFGGAIKYDLQGTEHSPGIVVDNWLPVRTWCKNGVLLKELRTLLDNVIKQKLEQPEYNTSQESTHSGDDVLTIVEEIVKTESSNY</sequence>
<dbReference type="PANTHER" id="PTHR18934">
    <property type="entry name" value="ATP-DEPENDENT RNA HELICASE"/>
    <property type="match status" value="1"/>
</dbReference>
<dbReference type="OrthoDB" id="5600252at2759"/>
<dbReference type="InterPro" id="IPR059023">
    <property type="entry name" value="RNA_hel_CTD"/>
</dbReference>
<dbReference type="SUPFAM" id="SSF54495">
    <property type="entry name" value="UBC-like"/>
    <property type="match status" value="1"/>
</dbReference>
<dbReference type="InterPro" id="IPR014001">
    <property type="entry name" value="Helicase_ATP-bd"/>
</dbReference>
<dbReference type="CDD" id="cd00048">
    <property type="entry name" value="DSRM_SF"/>
    <property type="match status" value="1"/>
</dbReference>
<dbReference type="InterPro" id="IPR035467">
    <property type="entry name" value="YLR419W-like_UBA"/>
</dbReference>
<evidence type="ECO:0000259" key="6">
    <source>
        <dbReference type="PROSITE" id="PS50908"/>
    </source>
</evidence>
<dbReference type="SUPFAM" id="SSF52540">
    <property type="entry name" value="P-loop containing nucleoside triphosphate hydrolases"/>
    <property type="match status" value="1"/>
</dbReference>
<dbReference type="Gene3D" id="3.10.110.10">
    <property type="entry name" value="Ubiquitin Conjugating Enzyme"/>
    <property type="match status" value="1"/>
</dbReference>
<evidence type="ECO:0000259" key="8">
    <source>
        <dbReference type="PROSITE" id="PS51194"/>
    </source>
</evidence>
<feature type="domain" description="RWD" evidence="6">
    <location>
        <begin position="417"/>
        <end position="519"/>
    </location>
</feature>
<dbReference type="Pfam" id="PF07717">
    <property type="entry name" value="OB_NTP_bind"/>
    <property type="match status" value="1"/>
</dbReference>
<dbReference type="SMART" id="SM00487">
    <property type="entry name" value="DEXDc"/>
    <property type="match status" value="1"/>
</dbReference>
<evidence type="ECO:0000259" key="7">
    <source>
        <dbReference type="PROSITE" id="PS51192"/>
    </source>
</evidence>
<dbReference type="PROSITE" id="PS50908">
    <property type="entry name" value="RWD"/>
    <property type="match status" value="1"/>
</dbReference>
<evidence type="ECO:0000256" key="2">
    <source>
        <dbReference type="ARBA" id="ARBA00022801"/>
    </source>
</evidence>
<dbReference type="InterPro" id="IPR011709">
    <property type="entry name" value="DEAD-box_helicase_OB_fold"/>
</dbReference>
<dbReference type="PROSITE" id="PS51194">
    <property type="entry name" value="HELICASE_CTER"/>
    <property type="match status" value="1"/>
</dbReference>
<dbReference type="InterPro" id="IPR056328">
    <property type="entry name" value="DSRM_DHX29"/>
</dbReference>
<dbReference type="SMART" id="SM00847">
    <property type="entry name" value="HA2"/>
    <property type="match status" value="1"/>
</dbReference>
<dbReference type="InterPro" id="IPR006575">
    <property type="entry name" value="RWD_dom"/>
</dbReference>
<dbReference type="FunCoup" id="C5DFI3">
    <property type="interactions" value="1018"/>
</dbReference>
<organism evidence="9 10">
    <name type="scientific">Lachancea thermotolerans (strain ATCC 56472 / CBS 6340 / NRRL Y-8284)</name>
    <name type="common">Yeast</name>
    <name type="synonym">Kluyveromyces thermotolerans</name>
    <dbReference type="NCBI Taxonomy" id="559295"/>
    <lineage>
        <taxon>Eukaryota</taxon>
        <taxon>Fungi</taxon>
        <taxon>Dikarya</taxon>
        <taxon>Ascomycota</taxon>
        <taxon>Saccharomycotina</taxon>
        <taxon>Saccharomycetes</taxon>
        <taxon>Saccharomycetales</taxon>
        <taxon>Saccharomycetaceae</taxon>
        <taxon>Lachancea</taxon>
    </lineage>
</organism>
<dbReference type="InterPro" id="IPR001650">
    <property type="entry name" value="Helicase_C-like"/>
</dbReference>
<dbReference type="Pfam" id="PF24385">
    <property type="entry name" value="DSRM_DHX29"/>
    <property type="match status" value="1"/>
</dbReference>
<feature type="region of interest" description="Disordered" evidence="5">
    <location>
        <begin position="1"/>
        <end position="51"/>
    </location>
</feature>
<evidence type="ECO:0000313" key="9">
    <source>
        <dbReference type="EMBL" id="CAR22938.1"/>
    </source>
</evidence>
<dbReference type="eggNOG" id="KOG0920">
    <property type="taxonomic scope" value="Eukaryota"/>
</dbReference>
<dbReference type="PANTHER" id="PTHR18934:SF267">
    <property type="entry name" value="ATP-DEPENDENT RNA HELICASE YLR419W-RELATED"/>
    <property type="match status" value="1"/>
</dbReference>